<dbReference type="EMBL" id="LACI01000269">
    <property type="protein sequence ID" value="KJU87212.1"/>
    <property type="molecule type" value="Genomic_DNA"/>
</dbReference>
<dbReference type="PANTHER" id="PTHR12697:SF5">
    <property type="entry name" value="DEOXYHYPUSINE HYDROXYLASE"/>
    <property type="match status" value="1"/>
</dbReference>
<dbReference type="SUPFAM" id="SSF52540">
    <property type="entry name" value="P-loop containing nucleoside triphosphate hydrolases"/>
    <property type="match status" value="1"/>
</dbReference>
<evidence type="ECO:0000256" key="1">
    <source>
        <dbReference type="ARBA" id="ARBA00045876"/>
    </source>
</evidence>
<gene>
    <name evidence="3" type="ORF">MBAV_000599</name>
</gene>
<dbReference type="InterPro" id="IPR004155">
    <property type="entry name" value="PBS_lyase_HEAT"/>
</dbReference>
<dbReference type="InterPro" id="IPR027417">
    <property type="entry name" value="P-loop_NTPase"/>
</dbReference>
<dbReference type="InterPro" id="IPR016024">
    <property type="entry name" value="ARM-type_fold"/>
</dbReference>
<dbReference type="PATRIC" id="fig|29290.4.peg.800"/>
<dbReference type="PANTHER" id="PTHR12697">
    <property type="entry name" value="PBS LYASE HEAT-LIKE PROTEIN"/>
    <property type="match status" value="1"/>
</dbReference>
<reference evidence="3 4" key="1">
    <citation type="submission" date="2015-02" db="EMBL/GenBank/DDBJ databases">
        <title>Single-cell genomics of uncultivated deep-branching MTB reveals a conserved set of magnetosome genes.</title>
        <authorList>
            <person name="Kolinko S."/>
            <person name="Richter M."/>
            <person name="Glockner F.O."/>
            <person name="Brachmann A."/>
            <person name="Schuler D."/>
        </authorList>
    </citation>
    <scope>NUCLEOTIDE SEQUENCE [LARGE SCALE GENOMIC DNA]</scope>
    <source>
        <strain evidence="3">TM-1</strain>
    </source>
</reference>
<keyword evidence="4" id="KW-1185">Reference proteome</keyword>
<dbReference type="InterPro" id="IPR011989">
    <property type="entry name" value="ARM-like"/>
</dbReference>
<dbReference type="Pfam" id="PF13646">
    <property type="entry name" value="HEAT_2"/>
    <property type="match status" value="4"/>
</dbReference>
<dbReference type="Gene3D" id="3.40.50.300">
    <property type="entry name" value="P-loop containing nucleotide triphosphate hydrolases"/>
    <property type="match status" value="1"/>
</dbReference>
<dbReference type="PROSITE" id="PS50837">
    <property type="entry name" value="NACHT"/>
    <property type="match status" value="1"/>
</dbReference>
<comment type="caution">
    <text evidence="3">The sequence shown here is derived from an EMBL/GenBank/DDBJ whole genome shotgun (WGS) entry which is preliminary data.</text>
</comment>
<evidence type="ECO:0000313" key="4">
    <source>
        <dbReference type="Proteomes" id="UP000033423"/>
    </source>
</evidence>
<accession>A0A0F3GZD5</accession>
<dbReference type="Gene3D" id="1.25.10.10">
    <property type="entry name" value="Leucine-rich Repeat Variant"/>
    <property type="match status" value="4"/>
</dbReference>
<dbReference type="Pfam" id="PF13289">
    <property type="entry name" value="SIR2_2"/>
    <property type="match status" value="1"/>
</dbReference>
<dbReference type="PROSITE" id="PS50077">
    <property type="entry name" value="HEAT_REPEAT"/>
    <property type="match status" value="1"/>
</dbReference>
<feature type="domain" description="NACHT" evidence="2">
    <location>
        <begin position="383"/>
        <end position="475"/>
    </location>
</feature>
<dbReference type="InterPro" id="IPR000225">
    <property type="entry name" value="Armadillo"/>
</dbReference>
<dbReference type="InterPro" id="IPR021133">
    <property type="entry name" value="HEAT_type_2"/>
</dbReference>
<dbReference type="Proteomes" id="UP000033423">
    <property type="component" value="Unassembled WGS sequence"/>
</dbReference>
<dbReference type="Pfam" id="PF03130">
    <property type="entry name" value="HEAT_PBS"/>
    <property type="match status" value="1"/>
</dbReference>
<dbReference type="SUPFAM" id="SSF48371">
    <property type="entry name" value="ARM repeat"/>
    <property type="match status" value="1"/>
</dbReference>
<dbReference type="GO" id="GO:0016491">
    <property type="term" value="F:oxidoreductase activity"/>
    <property type="evidence" value="ECO:0007669"/>
    <property type="project" value="TreeGrafter"/>
</dbReference>
<dbReference type="SMART" id="SM00567">
    <property type="entry name" value="EZ_HEAT"/>
    <property type="match status" value="13"/>
</dbReference>
<protein>
    <submittedName>
        <fullName evidence="3">Signal transduction protein with Nacht domain protein</fullName>
    </submittedName>
</protein>
<comment type="function">
    <text evidence="1">Catalyzes the hydroxylation of the N(6)-(4-aminobutyl)-L-lysine intermediate produced by deoxyhypusine synthase/DHPS on a critical lysine of the eukaryotic translation initiation factor 5A/eIF-5A. This is the second step of the post-translational modification of that lysine into an unusual amino acid residue named hypusine. Hypusination is unique to mature eIF-5A factor and is essential for its function.</text>
</comment>
<name>A0A0F3GZD5_9BACT</name>
<dbReference type="SMART" id="SM00185">
    <property type="entry name" value="ARM"/>
    <property type="match status" value="6"/>
</dbReference>
<evidence type="ECO:0000259" key="2">
    <source>
        <dbReference type="PROSITE" id="PS50837"/>
    </source>
</evidence>
<proteinExistence type="predicted"/>
<dbReference type="SUPFAM" id="SSF52467">
    <property type="entry name" value="DHS-like NAD/FAD-binding domain"/>
    <property type="match status" value="1"/>
</dbReference>
<sequence>MCIDWDEYKPTNDLNLQKLKEVIKSGRAIAFVGAGCSMPLGYPSWGGLIQKMLDEIVKNQPNTKAIVEGLKKGSDLLYVAGKCKHLMGPGYYPFIAREFAPRDHTEEHKLIIGLPFYNYMTSNYDPCLDIAVNKVPLPSFTYKNKLMLGEFCSATIEPQGKIFHIHGRYDAPEDIVLTEDDYKGHYQEGFISSLRSIIMTRPVVFIGSGVNDLDFLRIMRFVEHIFRGFQDRHYAIIPCPDNGHAEYEAGRLTDTYNIVPVFYENPDGSHSKRGEMLKGILSYCNAKTATTVKPSPKSKEHGLTQYKLRLNAELANLKILDMSRPLNLSDIYIKICLREKVDRYTPEGDDKLRPAPYEMDISRLKTQRASESMVIEEALKGYKKLVILGDPGAGKTTLLRHITLELADNAVKDIKAIPIFVALHDYVNKFTPDLLDYLDADLSRRYGFDHARKYLETEFERGNVAVFFDGLDEVSGADKDEISINYNKVIGVINHVAAKYANCHIAVTCRKAGWRGGISKSFSIFEILDFTPDDITEFVEKWFRGEPEKAGGLNQQLGKKATSLVGNPLLLSFVCILYGKQKTFPERRVTLYEKCVNVLLNDWDESREIQRRNIFDQDKKRQLLQYIAYRFFMLGKRYFKKDELIRSIGAFLPVLYLEREDADAILNEISANHGLLKEQAVEWYGFIHLTVQEYFAACEMYERRDYAIAIENSFKPWWEEVILLFAGIGDSTELIKGLFEKTDDIFDHNIRLAGRCLAEKPTLKGGIRLREVVLNKLKDVVRNSKYGLNTYDAVDVLAENGEFDFLLGVLRNKSADWSVRRRIAEALGNIADSNIVPGLMPILRDEKTDNDLRSSIAEALGEIAGSSIVPELMPILRDEKTDNDLRSSIAHVLGEIAGSSIVPELMPILRDEKTDNDLRHSIAEVLVKIADSSIVPELMPILLDEKTDNDVRNSIAYVLGNIADSSIVPEFMAILLDEKTDSLLRSIIAEALGKIADSSSVPDLIAILRDEKTDNDLRRSIAEALGKIADSSIVPELMPILLDEKTDNYVRDSIAEALVNIVDSSIVPDLMPILLDEKTDNYVRDSIAKTLVKIADSSIVPELMPILRDKKTDNGLRRRIAEALGKIADSSSVPELMPILHDEKTDNYVRRIIAEALGNIADSSIVADLMPILRDEKTDNGLRRSIAKALGNIADSSIVADLMPILRDEKTDNGLRHSIAEALVKIADSSSVPDLIATVMVMDDAASDIWYHIVQLIGNIGNTKEHCIGLLKLRSKEPNDDTLHEALHQMSRRMGVTIDQGGNIIEA</sequence>
<organism evidence="3 4">
    <name type="scientific">Candidatus Magnetobacterium bavaricum</name>
    <dbReference type="NCBI Taxonomy" id="29290"/>
    <lineage>
        <taxon>Bacteria</taxon>
        <taxon>Pseudomonadati</taxon>
        <taxon>Nitrospirota</taxon>
        <taxon>Thermodesulfovibrionia</taxon>
        <taxon>Thermodesulfovibrionales</taxon>
        <taxon>Candidatus Magnetobacteriaceae</taxon>
        <taxon>Candidatus Magnetobacterium</taxon>
    </lineage>
</organism>
<dbReference type="InterPro" id="IPR029035">
    <property type="entry name" value="DHS-like_NAD/FAD-binding_dom"/>
</dbReference>
<dbReference type="InterPro" id="IPR007111">
    <property type="entry name" value="NACHT_NTPase"/>
</dbReference>
<dbReference type="Pfam" id="PF05729">
    <property type="entry name" value="NACHT"/>
    <property type="match status" value="1"/>
</dbReference>
<evidence type="ECO:0000313" key="3">
    <source>
        <dbReference type="EMBL" id="KJU87212.1"/>
    </source>
</evidence>